<proteinExistence type="predicted"/>
<gene>
    <name evidence="1" type="ORF">SAMN05421795_101271</name>
</gene>
<sequence length="169" mass="16831">MTRNGISIGTGGRAAIAAPAGRAVLAGLLALGALPGGAVAQASGVHSQSLAAQGHRPALRRHLRMAEGATGAQVAYFNDVMTGGMECPPGATGDEGCLHWDGLASYFEVTLEGVTETDAIELKKGVVAAVLAVCPTANAPVPAPAGVEVIGAHLYRIAAACPPIDARGM</sequence>
<dbReference type="Proteomes" id="UP000186098">
    <property type="component" value="Unassembled WGS sequence"/>
</dbReference>
<evidence type="ECO:0000313" key="1">
    <source>
        <dbReference type="EMBL" id="SIS51957.1"/>
    </source>
</evidence>
<dbReference type="OrthoDB" id="7691123at2"/>
<reference evidence="2" key="1">
    <citation type="submission" date="2017-01" db="EMBL/GenBank/DDBJ databases">
        <authorList>
            <person name="Varghese N."/>
            <person name="Submissions S."/>
        </authorList>
    </citation>
    <scope>NUCLEOTIDE SEQUENCE [LARGE SCALE GENOMIC DNA]</scope>
    <source>
        <strain evidence="2">DSM 18714</strain>
    </source>
</reference>
<organism evidence="1 2">
    <name type="scientific">Phaeovulum vinaykumarii</name>
    <dbReference type="NCBI Taxonomy" id="407234"/>
    <lineage>
        <taxon>Bacteria</taxon>
        <taxon>Pseudomonadati</taxon>
        <taxon>Pseudomonadota</taxon>
        <taxon>Alphaproteobacteria</taxon>
        <taxon>Rhodobacterales</taxon>
        <taxon>Paracoccaceae</taxon>
        <taxon>Phaeovulum</taxon>
    </lineage>
</organism>
<dbReference type="STRING" id="407234.SAMN05421795_101271"/>
<accession>A0A1N7JRM5</accession>
<name>A0A1N7JRM5_9RHOB</name>
<protein>
    <submittedName>
        <fullName evidence="1">Uncharacterized protein</fullName>
    </submittedName>
</protein>
<keyword evidence="2" id="KW-1185">Reference proteome</keyword>
<dbReference type="EMBL" id="FTOM01000001">
    <property type="protein sequence ID" value="SIS51957.1"/>
    <property type="molecule type" value="Genomic_DNA"/>
</dbReference>
<dbReference type="RefSeq" id="WP_076363127.1">
    <property type="nucleotide sequence ID" value="NZ_FTOM01000001.1"/>
</dbReference>
<evidence type="ECO:0000313" key="2">
    <source>
        <dbReference type="Proteomes" id="UP000186098"/>
    </source>
</evidence>
<dbReference type="AlphaFoldDB" id="A0A1N7JRM5"/>